<feature type="region of interest" description="Disordered" evidence="1">
    <location>
        <begin position="553"/>
        <end position="573"/>
    </location>
</feature>
<dbReference type="AlphaFoldDB" id="A0ABD3QSM6"/>
<feature type="compositionally biased region" description="Polar residues" evidence="1">
    <location>
        <begin position="208"/>
        <end position="219"/>
    </location>
</feature>
<accession>A0ABD3QSM6</accession>
<feature type="region of interest" description="Disordered" evidence="1">
    <location>
        <begin position="425"/>
        <end position="533"/>
    </location>
</feature>
<feature type="compositionally biased region" description="Gly residues" evidence="1">
    <location>
        <begin position="1"/>
        <end position="13"/>
    </location>
</feature>
<proteinExistence type="predicted"/>
<feature type="compositionally biased region" description="Low complexity" evidence="1">
    <location>
        <begin position="136"/>
        <end position="152"/>
    </location>
</feature>
<feature type="compositionally biased region" description="Basic and acidic residues" evidence="1">
    <location>
        <begin position="222"/>
        <end position="265"/>
    </location>
</feature>
<dbReference type="Proteomes" id="UP001530400">
    <property type="component" value="Unassembled WGS sequence"/>
</dbReference>
<feature type="compositionally biased region" description="Basic and acidic residues" evidence="1">
    <location>
        <begin position="335"/>
        <end position="353"/>
    </location>
</feature>
<feature type="compositionally biased region" description="Basic residues" evidence="1">
    <location>
        <begin position="266"/>
        <end position="275"/>
    </location>
</feature>
<comment type="caution">
    <text evidence="2">The sequence shown here is derived from an EMBL/GenBank/DDBJ whole genome shotgun (WGS) entry which is preliminary data.</text>
</comment>
<keyword evidence="3" id="KW-1185">Reference proteome</keyword>
<protein>
    <submittedName>
        <fullName evidence="2">Uncharacterized protein</fullName>
    </submittedName>
</protein>
<dbReference type="EMBL" id="JALLPJ020000084">
    <property type="protein sequence ID" value="KAL3802876.1"/>
    <property type="molecule type" value="Genomic_DNA"/>
</dbReference>
<feature type="compositionally biased region" description="Basic and acidic residues" evidence="1">
    <location>
        <begin position="616"/>
        <end position="629"/>
    </location>
</feature>
<evidence type="ECO:0000313" key="2">
    <source>
        <dbReference type="EMBL" id="KAL3802876.1"/>
    </source>
</evidence>
<evidence type="ECO:0000313" key="3">
    <source>
        <dbReference type="Proteomes" id="UP001530400"/>
    </source>
</evidence>
<evidence type="ECO:0000256" key="1">
    <source>
        <dbReference type="SAM" id="MobiDB-lite"/>
    </source>
</evidence>
<feature type="region of interest" description="Disordered" evidence="1">
    <location>
        <begin position="98"/>
        <end position="294"/>
    </location>
</feature>
<sequence>MSSGYGRSGGGGNATTNNNRKRNKKYGLNLYQLQKGGPAAPPVPSIITSAPSTKNSNPSNGLLLLSKKTSGGGGLLAGKEIAANDGGKQTANDELFAKAQGGATNRQGDRTDEGRPKAPIAAWGNKGEKQQPKQQSVDLSLEELSLKSPSASNTPKVEEPALKYDEKTSLLVLAPKGSLPKQKSSAPGANEAASSENKDQKNSAIADESQQNDEQQQYMSKLAKERAQKVKSEEEARVTQEKERAAKRLKELEAKRLEAKKDKERHQKMKKKQQQHRFDGPPTSIIIGTDAPKKPPLAIAANVPSKIYSRKEVSQPSIVLEPLGKAKQAPSDNPPIDKDSIEAKNEGKKKLYDPNRPYSSLVGGKPKAKPEAVSGGSIKSGKSEESSAAKSKSSGKQNLAIKPTAKREESSAIKMVTLSSFEDRERGAGRVAAGGAGPRMLFDPTSGSLVAAPSGEVQQQQQLSPIGGGKGSLKKANMPKQPFPKPPIGAVKVSDTKQKQLMHQKKSDPKTRNPKKFKAKSPRTRGVQYKKDELGNYVNADECEPDCGYGQHSVPGGRAKNQVQPEKPSKKLNADAPAFFGFQIQKDSTFLQQQTDFEAQQQRILEDAWASLEEAAPSREDEYNERAEVHQPQPRKNVRSQEDEYAAALAISPTMFGLGLNKEEPFDLSKFALEGDSTGLPSNRFSSTGGGGSRLLGSSTWGTSVGDKKGTTLGGIAGLTGWNFDPNATDFTPANADTATSNTGNAEQSITNSSFINLNGWGSSGGFGSFAFGGNYKDSTDTS</sequence>
<feature type="compositionally biased region" description="Polar residues" evidence="1">
    <location>
        <begin position="181"/>
        <end position="195"/>
    </location>
</feature>
<feature type="compositionally biased region" description="Basic and acidic residues" evidence="1">
    <location>
        <begin position="107"/>
        <end position="116"/>
    </location>
</feature>
<feature type="region of interest" description="Disordered" evidence="1">
    <location>
        <begin position="611"/>
        <end position="639"/>
    </location>
</feature>
<feature type="region of interest" description="Disordered" evidence="1">
    <location>
        <begin position="306"/>
        <end position="413"/>
    </location>
</feature>
<gene>
    <name evidence="2" type="ORF">ACHAWO_010375</name>
</gene>
<feature type="region of interest" description="Disordered" evidence="1">
    <location>
        <begin position="1"/>
        <end position="69"/>
    </location>
</feature>
<organism evidence="2 3">
    <name type="scientific">Cyclotella atomus</name>
    <dbReference type="NCBI Taxonomy" id="382360"/>
    <lineage>
        <taxon>Eukaryota</taxon>
        <taxon>Sar</taxon>
        <taxon>Stramenopiles</taxon>
        <taxon>Ochrophyta</taxon>
        <taxon>Bacillariophyta</taxon>
        <taxon>Coscinodiscophyceae</taxon>
        <taxon>Thalassiosirophycidae</taxon>
        <taxon>Stephanodiscales</taxon>
        <taxon>Stephanodiscaceae</taxon>
        <taxon>Cyclotella</taxon>
    </lineage>
</organism>
<feature type="compositionally biased region" description="Basic residues" evidence="1">
    <location>
        <begin position="512"/>
        <end position="523"/>
    </location>
</feature>
<reference evidence="2 3" key="1">
    <citation type="submission" date="2024-10" db="EMBL/GenBank/DDBJ databases">
        <title>Updated reference genomes for cyclostephanoid diatoms.</title>
        <authorList>
            <person name="Roberts W.R."/>
            <person name="Alverson A.J."/>
        </authorList>
    </citation>
    <scope>NUCLEOTIDE SEQUENCE [LARGE SCALE GENOMIC DNA]</scope>
    <source>
        <strain evidence="2 3">AJA010-31</strain>
    </source>
</reference>
<feature type="compositionally biased region" description="Low complexity" evidence="1">
    <location>
        <begin position="54"/>
        <end position="69"/>
    </location>
</feature>
<name>A0ABD3QSM6_9STRA</name>
<feature type="compositionally biased region" description="Basic and acidic residues" evidence="1">
    <location>
        <begin position="156"/>
        <end position="168"/>
    </location>
</feature>